<proteinExistence type="predicted"/>
<dbReference type="Proteomes" id="UP001152888">
    <property type="component" value="Unassembled WGS sequence"/>
</dbReference>
<protein>
    <submittedName>
        <fullName evidence="3">Uncharacterized protein</fullName>
    </submittedName>
</protein>
<evidence type="ECO:0000313" key="6">
    <source>
        <dbReference type="Proteomes" id="UP001152888"/>
    </source>
</evidence>
<dbReference type="EMBL" id="CAKOFQ010012354">
    <property type="protein sequence ID" value="CAH2021462.1"/>
    <property type="molecule type" value="Genomic_DNA"/>
</dbReference>
<name>A0A9P0VUQ0_ACAOB</name>
<evidence type="ECO:0000256" key="1">
    <source>
        <dbReference type="SAM" id="Coils"/>
    </source>
</evidence>
<accession>A0A9P0VUQ0</accession>
<feature type="coiled-coil region" evidence="1">
    <location>
        <begin position="43"/>
        <end position="75"/>
    </location>
</feature>
<comment type="caution">
    <text evidence="3">The sequence shown here is derived from an EMBL/GenBank/DDBJ whole genome shotgun (WGS) entry which is preliminary data.</text>
</comment>
<keyword evidence="1" id="KW-0175">Coiled coil</keyword>
<feature type="region of interest" description="Disordered" evidence="2">
    <location>
        <begin position="80"/>
        <end position="104"/>
    </location>
</feature>
<reference evidence="3" key="1">
    <citation type="submission" date="2022-03" db="EMBL/GenBank/DDBJ databases">
        <authorList>
            <person name="Sayadi A."/>
        </authorList>
    </citation>
    <scope>NUCLEOTIDE SEQUENCE</scope>
</reference>
<keyword evidence="6" id="KW-1185">Reference proteome</keyword>
<evidence type="ECO:0000256" key="2">
    <source>
        <dbReference type="SAM" id="MobiDB-lite"/>
    </source>
</evidence>
<evidence type="ECO:0000313" key="4">
    <source>
        <dbReference type="EMBL" id="CAH2021462.1"/>
    </source>
</evidence>
<dbReference type="EMBL" id="CAKOFQ010012067">
    <property type="protein sequence ID" value="CAH2021290.1"/>
    <property type="molecule type" value="Genomic_DNA"/>
</dbReference>
<dbReference type="EMBL" id="CAKOFQ010013161">
    <property type="protein sequence ID" value="CAH2021909.1"/>
    <property type="molecule type" value="Genomic_DNA"/>
</dbReference>
<feature type="compositionally biased region" description="Basic and acidic residues" evidence="2">
    <location>
        <begin position="93"/>
        <end position="104"/>
    </location>
</feature>
<evidence type="ECO:0000313" key="5">
    <source>
        <dbReference type="EMBL" id="CAH2021909.1"/>
    </source>
</evidence>
<sequence length="104" mass="12342">MLELQTDICTRCWNCKQISAPRTKRMNKSKTLRKNGLDYLREKAEISREIRSAELKLEEQKMDNEKEKIANDKARLALESKGLGRNSRKKHRIELEQRNLARCR</sequence>
<gene>
    <name evidence="3" type="ORF">ACAOBT_LOCUS38440</name>
    <name evidence="4" type="ORF">ACAOBT_LOCUS38568</name>
    <name evidence="5" type="ORF">ACAOBT_LOCUS38794</name>
</gene>
<organism evidence="3 6">
    <name type="scientific">Acanthoscelides obtectus</name>
    <name type="common">Bean weevil</name>
    <name type="synonym">Bruchus obtectus</name>
    <dbReference type="NCBI Taxonomy" id="200917"/>
    <lineage>
        <taxon>Eukaryota</taxon>
        <taxon>Metazoa</taxon>
        <taxon>Ecdysozoa</taxon>
        <taxon>Arthropoda</taxon>
        <taxon>Hexapoda</taxon>
        <taxon>Insecta</taxon>
        <taxon>Pterygota</taxon>
        <taxon>Neoptera</taxon>
        <taxon>Endopterygota</taxon>
        <taxon>Coleoptera</taxon>
        <taxon>Polyphaga</taxon>
        <taxon>Cucujiformia</taxon>
        <taxon>Chrysomeloidea</taxon>
        <taxon>Chrysomelidae</taxon>
        <taxon>Bruchinae</taxon>
        <taxon>Bruchini</taxon>
        <taxon>Acanthoscelides</taxon>
    </lineage>
</organism>
<dbReference type="OrthoDB" id="6508955at2759"/>
<dbReference type="AlphaFoldDB" id="A0A9P0VUQ0"/>
<evidence type="ECO:0000313" key="3">
    <source>
        <dbReference type="EMBL" id="CAH2021290.1"/>
    </source>
</evidence>